<name>A0A2A9DW58_9MICO</name>
<keyword evidence="4" id="KW-1185">Reference proteome</keyword>
<sequence>MTKPYYRDLGGLTFESTIHAQGAWNEHEQHMAPASGLLTHVIDGEFAKPGLRISRLSFEIYGIIHAGQFSVRTQVLRPGRTIELVQADMICGDRVAISARAWLLATSDTADISAIEDAPMQPLAAAAEWNGMSPWPGGYIESLEFRTLGEPRPGARQTWLRSQHPLVDIGDVSPLAHLVRLADTANGLSGREHPDRLLYPNVDLQIHVHRLPQGEWLGIDGVQQYGPDGVGLTSSILNDELGPFARTEQILTLRRR</sequence>
<evidence type="ECO:0000313" key="4">
    <source>
        <dbReference type="Proteomes" id="UP000221369"/>
    </source>
</evidence>
<dbReference type="Pfam" id="PF20789">
    <property type="entry name" value="4HBT_3C"/>
    <property type="match status" value="1"/>
</dbReference>
<proteinExistence type="predicted"/>
<gene>
    <name evidence="3" type="ORF">ATJ78_1775</name>
</gene>
<evidence type="ECO:0000259" key="2">
    <source>
        <dbReference type="Pfam" id="PF20789"/>
    </source>
</evidence>
<dbReference type="Pfam" id="PF13622">
    <property type="entry name" value="4HBT_3"/>
    <property type="match status" value="1"/>
</dbReference>
<dbReference type="EMBL" id="PDJE01000001">
    <property type="protein sequence ID" value="PFG30833.1"/>
    <property type="molecule type" value="Genomic_DNA"/>
</dbReference>
<accession>A0A2A9DW58</accession>
<dbReference type="SUPFAM" id="SSF54637">
    <property type="entry name" value="Thioesterase/thiol ester dehydrase-isomerase"/>
    <property type="match status" value="1"/>
</dbReference>
<dbReference type="InterPro" id="IPR029069">
    <property type="entry name" value="HotDog_dom_sf"/>
</dbReference>
<evidence type="ECO:0000313" key="3">
    <source>
        <dbReference type="EMBL" id="PFG30833.1"/>
    </source>
</evidence>
<feature type="domain" description="Acyl-CoA thioesterase-like C-terminal" evidence="2">
    <location>
        <begin position="134"/>
        <end position="251"/>
    </location>
</feature>
<dbReference type="Proteomes" id="UP000221369">
    <property type="component" value="Unassembled WGS sequence"/>
</dbReference>
<dbReference type="Gene3D" id="2.40.160.210">
    <property type="entry name" value="Acyl-CoA thioesterase, double hotdog domain"/>
    <property type="match status" value="1"/>
</dbReference>
<feature type="domain" description="Acyl-CoA thioesterase-like N-terminal HotDog" evidence="1">
    <location>
        <begin position="22"/>
        <end position="103"/>
    </location>
</feature>
<organism evidence="3 4">
    <name type="scientific">Paramicrobacterium agarici</name>
    <dbReference type="NCBI Taxonomy" id="630514"/>
    <lineage>
        <taxon>Bacteria</taxon>
        <taxon>Bacillati</taxon>
        <taxon>Actinomycetota</taxon>
        <taxon>Actinomycetes</taxon>
        <taxon>Micrococcales</taxon>
        <taxon>Microbacteriaceae</taxon>
        <taxon>Paramicrobacterium</taxon>
    </lineage>
</organism>
<reference evidence="3 4" key="1">
    <citation type="submission" date="2017-10" db="EMBL/GenBank/DDBJ databases">
        <title>Sequencing the genomes of 1000 actinobacteria strains.</title>
        <authorList>
            <person name="Klenk H.-P."/>
        </authorList>
    </citation>
    <scope>NUCLEOTIDE SEQUENCE [LARGE SCALE GENOMIC DNA]</scope>
    <source>
        <strain evidence="3 4">DSM 21798</strain>
    </source>
</reference>
<dbReference type="RefSeq" id="WP_098407248.1">
    <property type="nucleotide sequence ID" value="NZ_PDJE01000001.1"/>
</dbReference>
<evidence type="ECO:0000259" key="1">
    <source>
        <dbReference type="Pfam" id="PF13622"/>
    </source>
</evidence>
<comment type="caution">
    <text evidence="3">The sequence shown here is derived from an EMBL/GenBank/DDBJ whole genome shotgun (WGS) entry which is preliminary data.</text>
</comment>
<protein>
    <submittedName>
        <fullName evidence="3">Thioesterase superfamily protein</fullName>
    </submittedName>
</protein>
<dbReference type="InterPro" id="IPR049449">
    <property type="entry name" value="TesB_ACOT8-like_N"/>
</dbReference>
<dbReference type="AlphaFoldDB" id="A0A2A9DW58"/>
<dbReference type="InterPro" id="IPR042171">
    <property type="entry name" value="Acyl-CoA_hotdog"/>
</dbReference>
<dbReference type="InterPro" id="IPR049450">
    <property type="entry name" value="ACOT8-like_C"/>
</dbReference>